<feature type="region of interest" description="Disordered" evidence="1">
    <location>
        <begin position="96"/>
        <end position="120"/>
    </location>
</feature>
<dbReference type="Pfam" id="PF26082">
    <property type="entry name" value="zf-C2H2_AcuF"/>
    <property type="match status" value="1"/>
</dbReference>
<feature type="compositionally biased region" description="Polar residues" evidence="1">
    <location>
        <begin position="391"/>
        <end position="402"/>
    </location>
</feature>
<dbReference type="InterPro" id="IPR013087">
    <property type="entry name" value="Znf_C2H2_type"/>
</dbReference>
<dbReference type="OrthoDB" id="5315052at2759"/>
<feature type="region of interest" description="Disordered" evidence="1">
    <location>
        <begin position="30"/>
        <end position="78"/>
    </location>
</feature>
<name>A0A0M9VRS2_ESCWE</name>
<feature type="compositionally biased region" description="Acidic residues" evidence="1">
    <location>
        <begin position="106"/>
        <end position="119"/>
    </location>
</feature>
<sequence length="423" mass="47468">MSRTTSWGRKATPSINEALVSMGQNFASIGAGCHTRSGSVSNLPPAVPSKGSLSGLSVKNPIRRPRSKSDLPKPSGQGEIQSKLADLWWKSGGPPGVSMISRAQAEPDEEEDEEDESFEEHDMKMDPNLINGIAPTVAGFQSHILALNPSLSPQSYLVERISRQQVDRFKQLLTSRLRHLGLGVEGAITQESFPADIPLPPTQRLPAEFECQLCFQQKKLHKPSDWTKHVHEDVQPFTCTWEKCRDPKMFKRKADWVRHENEGHRQLEWWACDVDDCRHVCYRRDNFLQHLVREHKFAEPKVKNKAALKKAISVDATWKKVEQCHRETDRRPQDEPCKFCGRVFPTWKKLTVHLAKHMEKIALPVLRLVSAKARDLDADTVISPIPDGPSRQETQRPGEQNLSASAAGSTSTGTDVFSLDAAV</sequence>
<evidence type="ECO:0000259" key="2">
    <source>
        <dbReference type="PROSITE" id="PS00028"/>
    </source>
</evidence>
<dbReference type="PANTHER" id="PTHR35391">
    <property type="entry name" value="C2H2-TYPE DOMAIN-CONTAINING PROTEIN-RELATED"/>
    <property type="match status" value="1"/>
</dbReference>
<evidence type="ECO:0000256" key="1">
    <source>
        <dbReference type="SAM" id="MobiDB-lite"/>
    </source>
</evidence>
<feature type="domain" description="C2H2-type" evidence="2">
    <location>
        <begin position="272"/>
        <end position="295"/>
    </location>
</feature>
<dbReference type="AlphaFoldDB" id="A0A0M9VRS2"/>
<dbReference type="Proteomes" id="UP000053831">
    <property type="component" value="Unassembled WGS sequence"/>
</dbReference>
<dbReference type="SMART" id="SM00355">
    <property type="entry name" value="ZnF_C2H2"/>
    <property type="match status" value="3"/>
</dbReference>
<feature type="region of interest" description="Disordered" evidence="1">
    <location>
        <begin position="380"/>
        <end position="423"/>
    </location>
</feature>
<proteinExistence type="predicted"/>
<keyword evidence="4" id="KW-1185">Reference proteome</keyword>
<protein>
    <submittedName>
        <fullName evidence="3">Zinc finger protein 60</fullName>
    </submittedName>
</protein>
<dbReference type="InterPro" id="IPR058925">
    <property type="entry name" value="zf-C2H2_AcuF"/>
</dbReference>
<dbReference type="EMBL" id="LGSR01000029">
    <property type="protein sequence ID" value="KOS16782.1"/>
    <property type="molecule type" value="Genomic_DNA"/>
</dbReference>
<evidence type="ECO:0000313" key="4">
    <source>
        <dbReference type="Proteomes" id="UP000053831"/>
    </source>
</evidence>
<dbReference type="PROSITE" id="PS51257">
    <property type="entry name" value="PROKAR_LIPOPROTEIN"/>
    <property type="match status" value="1"/>
</dbReference>
<feature type="domain" description="C2H2-type" evidence="2">
    <location>
        <begin position="337"/>
        <end position="357"/>
    </location>
</feature>
<organism evidence="3 4">
    <name type="scientific">Escovopsis weberi</name>
    <dbReference type="NCBI Taxonomy" id="150374"/>
    <lineage>
        <taxon>Eukaryota</taxon>
        <taxon>Fungi</taxon>
        <taxon>Dikarya</taxon>
        <taxon>Ascomycota</taxon>
        <taxon>Pezizomycotina</taxon>
        <taxon>Sordariomycetes</taxon>
        <taxon>Hypocreomycetidae</taxon>
        <taxon>Hypocreales</taxon>
        <taxon>Hypocreaceae</taxon>
        <taxon>Escovopsis</taxon>
    </lineage>
</organism>
<gene>
    <name evidence="3" type="ORF">ESCO_004694</name>
</gene>
<comment type="caution">
    <text evidence="3">The sequence shown here is derived from an EMBL/GenBank/DDBJ whole genome shotgun (WGS) entry which is preliminary data.</text>
</comment>
<feature type="compositionally biased region" description="Low complexity" evidence="1">
    <location>
        <begin position="403"/>
        <end position="414"/>
    </location>
</feature>
<dbReference type="PROSITE" id="PS00028">
    <property type="entry name" value="ZINC_FINGER_C2H2_1"/>
    <property type="match status" value="2"/>
</dbReference>
<dbReference type="PANTHER" id="PTHR35391:SF3">
    <property type="entry name" value="FINGER DOMAIN PROTEIN, PUTATIVE (AFU_ORTHOLOGUE AFUA_8G04300)-RELATED"/>
    <property type="match status" value="1"/>
</dbReference>
<evidence type="ECO:0000313" key="3">
    <source>
        <dbReference type="EMBL" id="KOS16782.1"/>
    </source>
</evidence>
<reference evidence="3 4" key="1">
    <citation type="submission" date="2015-07" db="EMBL/GenBank/DDBJ databases">
        <title>The genome of the fungus Escovopsis weberi, a specialized disease agent of ant agriculture.</title>
        <authorList>
            <person name="de Man T.J."/>
            <person name="Stajich J.E."/>
            <person name="Kubicek C.P."/>
            <person name="Chenthamara K."/>
            <person name="Atanasova L."/>
            <person name="Druzhinina I.S."/>
            <person name="Birnbaum S."/>
            <person name="Barribeau S.M."/>
            <person name="Teiling C."/>
            <person name="Suen G."/>
            <person name="Currie C."/>
            <person name="Gerardo N.M."/>
        </authorList>
    </citation>
    <scope>NUCLEOTIDE SEQUENCE [LARGE SCALE GENOMIC DNA]</scope>
</reference>
<accession>A0A0M9VRS2</accession>